<reference evidence="4 5" key="1">
    <citation type="submission" date="2019-07" db="EMBL/GenBank/DDBJ databases">
        <title>Rapid identification of Enteric Bacteria from Whole Genome Sequences (WGS) using Average Nucleotide Identity (ANI).</title>
        <authorList>
            <person name="Lane C."/>
        </authorList>
    </citation>
    <scope>NUCLEOTIDE SEQUENCE [LARGE SCALE GENOMIC DNA]</scope>
    <source>
        <strain evidence="4 5">2016D-0250</strain>
    </source>
</reference>
<feature type="compositionally biased region" description="Low complexity" evidence="2">
    <location>
        <begin position="365"/>
        <end position="382"/>
    </location>
</feature>
<dbReference type="InterPro" id="IPR021136">
    <property type="entry name" value="Flagellar_hook_control-like_C"/>
</dbReference>
<keyword evidence="4" id="KW-0966">Cell projection</keyword>
<keyword evidence="4" id="KW-0969">Cilium</keyword>
<feature type="region of interest" description="Disordered" evidence="2">
    <location>
        <begin position="305"/>
        <end position="435"/>
    </location>
</feature>
<sequence length="703" mass="81604">MITNISNQNQFAKNETNKENNNKEKLDKKTSLNDVLKNPLFLKEESDVKLPKDYVSKIDQKLQELLNKLLDQIKTDKNSNLAVLKNHKDLNFAPNLANELKKLQNELSKNPEFEKLFQNLEELIKPAKDINIKNLSSLVKNSGIFLEAKLNHSLKEQNLPQSFFNLLNTIKSTSNQNLKNDIINLDLKNLDTTNTLKELIQLLKNHKQENKNTLDSTQYKTLFKLFDKIENFKNYISKNPNLIHEKKLQQIADNFIKDLSKNLIHVNKELSKPQNIKIQNTHILKELSQNIKDFISLLKNIKHTNNTANHSTNNTSDKLDEKHTNINTHTKDIKEQKPNENKPSKDIKQEPIKDEKDTQKPNSENTNKLENNKNNNLENNNTHTKDIKEQKPNENKPSKDIKQEPIKDEKDTQKPNSENTNKLENNKNNNLENNTTKAQEIASSKITTDNKNLIEEIFKQNVSKNLNFSQNSQEEILTNINKELGLISRKLNEVLKSLDPKSFDAKNSLDDIKNIEKKLEVSIKDLNKITQKNTTQINAELQQDIKSTLLQVSNLAKNLENESILNQANRLIVQLEFNQLLSLANNSLHTFLPFFWEDLEKSNVVFKRGKKDKFYAQINLEFEKLGKINVFLSLSNDKYIDINMMVENINFRKKLYERAHELKKALNQAGLLSSNFFISDIVKSKFQNQEEYNDFNMGFNTRV</sequence>
<evidence type="ECO:0000313" key="5">
    <source>
        <dbReference type="Proteomes" id="UP000321310"/>
    </source>
</evidence>
<dbReference type="AlphaFoldDB" id="A0A5C7DJQ5"/>
<feature type="coiled-coil region" evidence="1">
    <location>
        <begin position="189"/>
        <end position="216"/>
    </location>
</feature>
<feature type="compositionally biased region" description="Low complexity" evidence="2">
    <location>
        <begin position="305"/>
        <end position="316"/>
    </location>
</feature>
<evidence type="ECO:0000256" key="1">
    <source>
        <dbReference type="SAM" id="Coils"/>
    </source>
</evidence>
<organism evidence="4 5">
    <name type="scientific">Campylobacter peloridis</name>
    <dbReference type="NCBI Taxonomy" id="488546"/>
    <lineage>
        <taxon>Bacteria</taxon>
        <taxon>Pseudomonadati</taxon>
        <taxon>Campylobacterota</taxon>
        <taxon>Epsilonproteobacteria</taxon>
        <taxon>Campylobacterales</taxon>
        <taxon>Campylobacteraceae</taxon>
        <taxon>Campylobacter</taxon>
    </lineage>
</organism>
<keyword evidence="4" id="KW-0282">Flagellum</keyword>
<gene>
    <name evidence="4" type="ORF">FPD46_07660</name>
</gene>
<feature type="region of interest" description="Disordered" evidence="2">
    <location>
        <begin position="1"/>
        <end position="30"/>
    </location>
</feature>
<feature type="compositionally biased region" description="Basic and acidic residues" evidence="2">
    <location>
        <begin position="317"/>
        <end position="359"/>
    </location>
</feature>
<dbReference type="RefSeq" id="WP_147576006.1">
    <property type="nucleotide sequence ID" value="NZ_VOWB01000080.1"/>
</dbReference>
<feature type="domain" description="Flagellar hook-length control protein-like C-terminal" evidence="3">
    <location>
        <begin position="610"/>
        <end position="681"/>
    </location>
</feature>
<name>A0A5C7DJQ5_9BACT</name>
<dbReference type="Proteomes" id="UP000321310">
    <property type="component" value="Unassembled WGS sequence"/>
</dbReference>
<feature type="coiled-coil region" evidence="1">
    <location>
        <begin position="512"/>
        <end position="558"/>
    </location>
</feature>
<keyword evidence="1" id="KW-0175">Coiled coil</keyword>
<evidence type="ECO:0000259" key="3">
    <source>
        <dbReference type="Pfam" id="PF02120"/>
    </source>
</evidence>
<evidence type="ECO:0000313" key="4">
    <source>
        <dbReference type="EMBL" id="TXE78905.1"/>
    </source>
</evidence>
<comment type="caution">
    <text evidence="4">The sequence shown here is derived from an EMBL/GenBank/DDBJ whole genome shotgun (WGS) entry which is preliminary data.</text>
</comment>
<dbReference type="InterPro" id="IPR038610">
    <property type="entry name" value="FliK-like_C_sf"/>
</dbReference>
<accession>A0A5C7DJQ5</accession>
<feature type="compositionally biased region" description="Basic and acidic residues" evidence="2">
    <location>
        <begin position="383"/>
        <end position="413"/>
    </location>
</feature>
<protein>
    <submittedName>
        <fullName evidence="4">Flagellar hook-length control protein FliK</fullName>
    </submittedName>
</protein>
<dbReference type="EMBL" id="VOWB01000080">
    <property type="protein sequence ID" value="TXE78905.1"/>
    <property type="molecule type" value="Genomic_DNA"/>
</dbReference>
<evidence type="ECO:0000256" key="2">
    <source>
        <dbReference type="SAM" id="MobiDB-lite"/>
    </source>
</evidence>
<feature type="compositionally biased region" description="Polar residues" evidence="2">
    <location>
        <begin position="1"/>
        <end position="12"/>
    </location>
</feature>
<dbReference type="Pfam" id="PF02120">
    <property type="entry name" value="Flg_hook"/>
    <property type="match status" value="1"/>
</dbReference>
<proteinExistence type="predicted"/>
<dbReference type="Gene3D" id="3.30.750.140">
    <property type="match status" value="1"/>
</dbReference>
<feature type="compositionally biased region" description="Basic and acidic residues" evidence="2">
    <location>
        <begin position="15"/>
        <end position="30"/>
    </location>
</feature>
<feature type="compositionally biased region" description="Low complexity" evidence="2">
    <location>
        <begin position="418"/>
        <end position="435"/>
    </location>
</feature>